<dbReference type="PANTHER" id="PTHR22911:SF6">
    <property type="entry name" value="SOLUTE CARRIER FAMILY 35 MEMBER G1"/>
    <property type="match status" value="1"/>
</dbReference>
<feature type="transmembrane region" description="Helical" evidence="6">
    <location>
        <begin position="122"/>
        <end position="141"/>
    </location>
</feature>
<evidence type="ECO:0000256" key="3">
    <source>
        <dbReference type="ARBA" id="ARBA00022692"/>
    </source>
</evidence>
<feature type="transmembrane region" description="Helical" evidence="6">
    <location>
        <begin position="236"/>
        <end position="255"/>
    </location>
</feature>
<keyword evidence="5 6" id="KW-0472">Membrane</keyword>
<protein>
    <submittedName>
        <fullName evidence="8">EamA family transporter</fullName>
    </submittedName>
</protein>
<name>A0A7C9KX18_9SPHN</name>
<sequence length="286" mass="29910">MSGRSFALVQCAAGIGSLCLMDVVVKHLAATTPVAVITLGRYVTGTLLALVVWQLQGRPAITRAMLPLHLVRGGLIASMAFAFYWSLKTLPLAEAITLSFIAPLLVPPFASLLLKERMQPRLLAAGALGFVGVLVTVQGAPRFDGDRLLALGAVLYAAVAYAGSAVLLRARAASDGATIVTLMGALVPMIILSPVAIGAAPVDAVTIGWLIAMGAIGNIGMQLLSRAYAQIEAQVLAVMEFTALGWAALFGWIFFAEPVRAQIWAGALVILIACLWAGRQPRPVTA</sequence>
<feature type="domain" description="EamA" evidence="7">
    <location>
        <begin position="152"/>
        <end position="276"/>
    </location>
</feature>
<feature type="transmembrane region" description="Helical" evidence="6">
    <location>
        <begin position="147"/>
        <end position="168"/>
    </location>
</feature>
<dbReference type="PANTHER" id="PTHR22911">
    <property type="entry name" value="ACYL-MALONYL CONDENSING ENZYME-RELATED"/>
    <property type="match status" value="1"/>
</dbReference>
<dbReference type="InterPro" id="IPR000620">
    <property type="entry name" value="EamA_dom"/>
</dbReference>
<keyword evidence="4 6" id="KW-1133">Transmembrane helix</keyword>
<keyword evidence="9" id="KW-1185">Reference proteome</keyword>
<feature type="transmembrane region" description="Helical" evidence="6">
    <location>
        <begin position="65"/>
        <end position="86"/>
    </location>
</feature>
<feature type="transmembrane region" description="Helical" evidence="6">
    <location>
        <begin position="261"/>
        <end position="278"/>
    </location>
</feature>
<proteinExistence type="inferred from homology"/>
<feature type="transmembrane region" description="Helical" evidence="6">
    <location>
        <begin position="92"/>
        <end position="110"/>
    </location>
</feature>
<evidence type="ECO:0000256" key="4">
    <source>
        <dbReference type="ARBA" id="ARBA00022989"/>
    </source>
</evidence>
<dbReference type="InterPro" id="IPR037185">
    <property type="entry name" value="EmrE-like"/>
</dbReference>
<comment type="subcellular location">
    <subcellularLocation>
        <location evidence="1">Membrane</location>
        <topology evidence="1">Multi-pass membrane protein</topology>
    </subcellularLocation>
</comment>
<dbReference type="SUPFAM" id="SSF103481">
    <property type="entry name" value="Multidrug resistance efflux transporter EmrE"/>
    <property type="match status" value="2"/>
</dbReference>
<feature type="transmembrane region" description="Helical" evidence="6">
    <location>
        <begin position="31"/>
        <end position="53"/>
    </location>
</feature>
<evidence type="ECO:0000256" key="5">
    <source>
        <dbReference type="ARBA" id="ARBA00023136"/>
    </source>
</evidence>
<comment type="similarity">
    <text evidence="2">Belongs to the drug/metabolite transporter (DMT) superfamily. 10 TMS drug/metabolite exporter (DME) (TC 2.A.7.3) family.</text>
</comment>
<feature type="transmembrane region" description="Helical" evidence="6">
    <location>
        <begin position="206"/>
        <end position="224"/>
    </location>
</feature>
<dbReference type="GO" id="GO:0016020">
    <property type="term" value="C:membrane"/>
    <property type="evidence" value="ECO:0007669"/>
    <property type="project" value="UniProtKB-SubCell"/>
</dbReference>
<dbReference type="RefSeq" id="WP_152576934.1">
    <property type="nucleotide sequence ID" value="NZ_JAATJI010000001.1"/>
</dbReference>
<comment type="caution">
    <text evidence="8">The sequence shown here is derived from an EMBL/GenBank/DDBJ whole genome shotgun (WGS) entry which is preliminary data.</text>
</comment>
<evidence type="ECO:0000256" key="1">
    <source>
        <dbReference type="ARBA" id="ARBA00004141"/>
    </source>
</evidence>
<accession>A0A7C9KX18</accession>
<evidence type="ECO:0000256" key="6">
    <source>
        <dbReference type="SAM" id="Phobius"/>
    </source>
</evidence>
<evidence type="ECO:0000313" key="9">
    <source>
        <dbReference type="Proteomes" id="UP000481327"/>
    </source>
</evidence>
<dbReference type="Proteomes" id="UP000481327">
    <property type="component" value="Unassembled WGS sequence"/>
</dbReference>
<feature type="transmembrane region" description="Helical" evidence="6">
    <location>
        <begin position="180"/>
        <end position="200"/>
    </location>
</feature>
<organism evidence="8 9">
    <name type="scientific">Sandarakinorhabdus fusca</name>
    <dbReference type="NCBI Taxonomy" id="1439888"/>
    <lineage>
        <taxon>Bacteria</taxon>
        <taxon>Pseudomonadati</taxon>
        <taxon>Pseudomonadota</taxon>
        <taxon>Alphaproteobacteria</taxon>
        <taxon>Sphingomonadales</taxon>
        <taxon>Sphingosinicellaceae</taxon>
        <taxon>Sandarakinorhabdus</taxon>
    </lineage>
</organism>
<reference evidence="8 9" key="1">
    <citation type="submission" date="2019-09" db="EMBL/GenBank/DDBJ databases">
        <title>Polymorphobacter sp. isolated from a lake in China.</title>
        <authorList>
            <person name="Liu Z."/>
        </authorList>
    </citation>
    <scope>NUCLEOTIDE SEQUENCE [LARGE SCALE GENOMIC DNA]</scope>
    <source>
        <strain evidence="8 9">D40P</strain>
    </source>
</reference>
<evidence type="ECO:0000313" key="8">
    <source>
        <dbReference type="EMBL" id="MQT16546.1"/>
    </source>
</evidence>
<gene>
    <name evidence="8" type="ORF">F3168_04640</name>
</gene>
<evidence type="ECO:0000259" key="7">
    <source>
        <dbReference type="Pfam" id="PF00892"/>
    </source>
</evidence>
<evidence type="ECO:0000256" key="2">
    <source>
        <dbReference type="ARBA" id="ARBA00009853"/>
    </source>
</evidence>
<feature type="domain" description="EamA" evidence="7">
    <location>
        <begin position="21"/>
        <end position="137"/>
    </location>
</feature>
<dbReference type="EMBL" id="WIOL01000001">
    <property type="protein sequence ID" value="MQT16546.1"/>
    <property type="molecule type" value="Genomic_DNA"/>
</dbReference>
<dbReference type="OrthoDB" id="7818056at2"/>
<dbReference type="Pfam" id="PF00892">
    <property type="entry name" value="EamA"/>
    <property type="match status" value="2"/>
</dbReference>
<dbReference type="AlphaFoldDB" id="A0A7C9KX18"/>
<keyword evidence="3 6" id="KW-0812">Transmembrane</keyword>